<protein>
    <submittedName>
        <fullName evidence="1">Uncharacterized protein</fullName>
    </submittedName>
</protein>
<reference evidence="1" key="1">
    <citation type="submission" date="2020-06" db="EMBL/GenBank/DDBJ databases">
        <title>Genomic insights into acetone-butanol-ethanol (ABE) fermentation by sequencing solventogenic clostridia strains.</title>
        <authorList>
            <person name="Brown S."/>
        </authorList>
    </citation>
    <scope>NUCLEOTIDE SEQUENCE</scope>
    <source>
        <strain evidence="1">DJ123</strain>
    </source>
</reference>
<evidence type="ECO:0000313" key="1">
    <source>
        <dbReference type="EMBL" id="NSB17463.1"/>
    </source>
</evidence>
<dbReference type="RefSeq" id="WP_276327996.1">
    <property type="nucleotide sequence ID" value="NZ_JABTDW010000001.1"/>
</dbReference>
<organism evidence="1 2">
    <name type="scientific">Clostridium beijerinckii</name>
    <name type="common">Clostridium MP</name>
    <dbReference type="NCBI Taxonomy" id="1520"/>
    <lineage>
        <taxon>Bacteria</taxon>
        <taxon>Bacillati</taxon>
        <taxon>Bacillota</taxon>
        <taxon>Clostridia</taxon>
        <taxon>Eubacteriales</taxon>
        <taxon>Clostridiaceae</taxon>
        <taxon>Clostridium</taxon>
    </lineage>
</organism>
<dbReference type="EMBL" id="JABTDW010000001">
    <property type="protein sequence ID" value="NSB17463.1"/>
    <property type="molecule type" value="Genomic_DNA"/>
</dbReference>
<dbReference type="Proteomes" id="UP000822184">
    <property type="component" value="Unassembled WGS sequence"/>
</dbReference>
<sequence>MLLKVLDNLIYFLSSVRNNIIDKYYPEEDYWLDELAEAYEKYGI</sequence>
<accession>A0AAE5LSS8</accession>
<gene>
    <name evidence="1" type="ORF">BCD95_005722</name>
</gene>
<name>A0AAE5LSS8_CLOBE</name>
<evidence type="ECO:0000313" key="2">
    <source>
        <dbReference type="Proteomes" id="UP000822184"/>
    </source>
</evidence>
<comment type="caution">
    <text evidence="1">The sequence shown here is derived from an EMBL/GenBank/DDBJ whole genome shotgun (WGS) entry which is preliminary data.</text>
</comment>
<proteinExistence type="predicted"/>
<dbReference type="AlphaFoldDB" id="A0AAE5LSS8"/>